<proteinExistence type="predicted"/>
<protein>
    <submittedName>
        <fullName evidence="3">Syntaxin N-terminal domain-containing protein</fullName>
    </submittedName>
</protein>
<dbReference type="Proteomes" id="UP000036681">
    <property type="component" value="Unplaced"/>
</dbReference>
<keyword evidence="1" id="KW-0175">Coiled coil</keyword>
<reference evidence="3" key="1">
    <citation type="submission" date="2017-02" db="UniProtKB">
        <authorList>
            <consortium name="WormBaseParasite"/>
        </authorList>
    </citation>
    <scope>IDENTIFICATION</scope>
</reference>
<feature type="coiled-coil region" evidence="1">
    <location>
        <begin position="25"/>
        <end position="63"/>
    </location>
</feature>
<evidence type="ECO:0000313" key="3">
    <source>
        <dbReference type="WBParaSite" id="ALUE_0000032201-mRNA-1"/>
    </source>
</evidence>
<sequence>MRWNKVPQTTTISKQLASLQFLSKMEKAYESLQRFKQTINGSKNESSAERELLRREADDLSSTLKKFCERLITNTNSERTNGISSRFLQADDTVTAEDAVTPKSERILSPTVFLSNDILSTLTDKQALSIDDLSTVQ</sequence>
<evidence type="ECO:0000313" key="2">
    <source>
        <dbReference type="Proteomes" id="UP000036681"/>
    </source>
</evidence>
<evidence type="ECO:0000256" key="1">
    <source>
        <dbReference type="SAM" id="Coils"/>
    </source>
</evidence>
<keyword evidence="2" id="KW-1185">Reference proteome</keyword>
<organism evidence="2 3">
    <name type="scientific">Ascaris lumbricoides</name>
    <name type="common">Giant roundworm</name>
    <dbReference type="NCBI Taxonomy" id="6252"/>
    <lineage>
        <taxon>Eukaryota</taxon>
        <taxon>Metazoa</taxon>
        <taxon>Ecdysozoa</taxon>
        <taxon>Nematoda</taxon>
        <taxon>Chromadorea</taxon>
        <taxon>Rhabditida</taxon>
        <taxon>Spirurina</taxon>
        <taxon>Ascaridomorpha</taxon>
        <taxon>Ascaridoidea</taxon>
        <taxon>Ascarididae</taxon>
        <taxon>Ascaris</taxon>
    </lineage>
</organism>
<dbReference type="AlphaFoldDB" id="A0A0M3HFM7"/>
<dbReference type="WBParaSite" id="ALUE_0000032201-mRNA-1">
    <property type="protein sequence ID" value="ALUE_0000032201-mRNA-1"/>
    <property type="gene ID" value="ALUE_0000032201"/>
</dbReference>
<accession>A0A0M3HFM7</accession>
<name>A0A0M3HFM7_ASCLU</name>